<keyword evidence="1" id="KW-1133">Transmembrane helix</keyword>
<keyword evidence="3" id="KW-1185">Reference proteome</keyword>
<comment type="caution">
    <text evidence="2">The sequence shown here is derived from an EMBL/GenBank/DDBJ whole genome shotgun (WGS) entry which is preliminary data.</text>
</comment>
<feature type="transmembrane region" description="Helical" evidence="1">
    <location>
        <begin position="12"/>
        <end position="34"/>
    </location>
</feature>
<accession>A0A1Q9BWB8</accession>
<dbReference type="EMBL" id="LSRX01002936">
    <property type="protein sequence ID" value="OLP74987.1"/>
    <property type="molecule type" value="Genomic_DNA"/>
</dbReference>
<keyword evidence="1" id="KW-0472">Membrane</keyword>
<reference evidence="2 3" key="1">
    <citation type="submission" date="2016-02" db="EMBL/GenBank/DDBJ databases">
        <title>Genome analysis of coral dinoflagellate symbionts highlights evolutionary adaptations to a symbiotic lifestyle.</title>
        <authorList>
            <person name="Aranda M."/>
            <person name="Li Y."/>
            <person name="Liew Y.J."/>
            <person name="Baumgarten S."/>
            <person name="Simakov O."/>
            <person name="Wilson M."/>
            <person name="Piel J."/>
            <person name="Ashoor H."/>
            <person name="Bougouffa S."/>
            <person name="Bajic V.B."/>
            <person name="Ryu T."/>
            <person name="Ravasi T."/>
            <person name="Bayer T."/>
            <person name="Micklem G."/>
            <person name="Kim H."/>
            <person name="Bhak J."/>
            <person name="Lajeunesse T.C."/>
            <person name="Voolstra C.R."/>
        </authorList>
    </citation>
    <scope>NUCLEOTIDE SEQUENCE [LARGE SCALE GENOMIC DNA]</scope>
    <source>
        <strain evidence="2 3">CCMP2467</strain>
    </source>
</reference>
<evidence type="ECO:0000313" key="2">
    <source>
        <dbReference type="EMBL" id="OLP74987.1"/>
    </source>
</evidence>
<protein>
    <submittedName>
        <fullName evidence="2">Uncharacterized protein</fullName>
    </submittedName>
</protein>
<sequence>MYLLRKPASQQLQAILVAEFGLMAVGGAQVALVAQVAAGQTAQRGDKAFLKNGEVVEVCLHCRLSGGLLMTLCYPLEPVGRNRFKLPVQGQFRATEEIKRTCLWRLHEGLITVETEMQGESSWVGAMSAP</sequence>
<gene>
    <name evidence="2" type="ORF">AK812_SmicGene45305</name>
</gene>
<name>A0A1Q9BWB8_SYMMI</name>
<organism evidence="2 3">
    <name type="scientific">Symbiodinium microadriaticum</name>
    <name type="common">Dinoflagellate</name>
    <name type="synonym">Zooxanthella microadriatica</name>
    <dbReference type="NCBI Taxonomy" id="2951"/>
    <lineage>
        <taxon>Eukaryota</taxon>
        <taxon>Sar</taxon>
        <taxon>Alveolata</taxon>
        <taxon>Dinophyceae</taxon>
        <taxon>Suessiales</taxon>
        <taxon>Symbiodiniaceae</taxon>
        <taxon>Symbiodinium</taxon>
    </lineage>
</organism>
<proteinExistence type="predicted"/>
<evidence type="ECO:0000256" key="1">
    <source>
        <dbReference type="SAM" id="Phobius"/>
    </source>
</evidence>
<evidence type="ECO:0000313" key="3">
    <source>
        <dbReference type="Proteomes" id="UP000186817"/>
    </source>
</evidence>
<dbReference type="AlphaFoldDB" id="A0A1Q9BWB8"/>
<dbReference type="Proteomes" id="UP000186817">
    <property type="component" value="Unassembled WGS sequence"/>
</dbReference>
<keyword evidence="1" id="KW-0812">Transmembrane</keyword>